<evidence type="ECO:0000256" key="1">
    <source>
        <dbReference type="ARBA" id="ARBA00003456"/>
    </source>
</evidence>
<dbReference type="GO" id="GO:0045259">
    <property type="term" value="C:proton-transporting ATP synthase complex"/>
    <property type="evidence" value="ECO:0007669"/>
    <property type="project" value="UniProtKB-KW"/>
</dbReference>
<evidence type="ECO:0000313" key="10">
    <source>
        <dbReference type="EMBL" id="RJR28002.1"/>
    </source>
</evidence>
<keyword evidence="9" id="KW-0066">ATP synthesis</keyword>
<dbReference type="EMBL" id="QZJF01000005">
    <property type="protein sequence ID" value="RJR28002.1"/>
    <property type="molecule type" value="Genomic_DNA"/>
</dbReference>
<dbReference type="GO" id="GO:0046933">
    <property type="term" value="F:proton-transporting ATP synthase activity, rotational mechanism"/>
    <property type="evidence" value="ECO:0007669"/>
    <property type="project" value="InterPro"/>
</dbReference>
<dbReference type="AlphaFoldDB" id="A0A3A4ZG37"/>
<keyword evidence="6" id="KW-0406">Ion transport</keyword>
<dbReference type="Gene3D" id="3.40.1380.10">
    <property type="match status" value="1"/>
</dbReference>
<dbReference type="Proteomes" id="UP000265540">
    <property type="component" value="Unassembled WGS sequence"/>
</dbReference>
<proteinExistence type="inferred from homology"/>
<evidence type="ECO:0000313" key="11">
    <source>
        <dbReference type="Proteomes" id="UP000265540"/>
    </source>
</evidence>
<dbReference type="InterPro" id="IPR035968">
    <property type="entry name" value="ATP_synth_F1_ATPase_gsu"/>
</dbReference>
<evidence type="ECO:0008006" key="12">
    <source>
        <dbReference type="Google" id="ProtNLM"/>
    </source>
</evidence>
<keyword evidence="8" id="KW-0139">CF(1)</keyword>
<reference evidence="10 11" key="1">
    <citation type="journal article" date="2017" name="ISME J.">
        <title>Energy and carbon metabolisms in a deep terrestrial subsurface fluid microbial community.</title>
        <authorList>
            <person name="Momper L."/>
            <person name="Jungbluth S.P."/>
            <person name="Lee M.D."/>
            <person name="Amend J.P."/>
        </authorList>
    </citation>
    <scope>NUCLEOTIDE SEQUENCE [LARGE SCALE GENOMIC DNA]</scope>
    <source>
        <strain evidence="10">SURF_46</strain>
    </source>
</reference>
<keyword evidence="4" id="KW-0813">Transport</keyword>
<comment type="caution">
    <text evidence="10">The sequence shown here is derived from an EMBL/GenBank/DDBJ whole genome shotgun (WGS) entry which is preliminary data.</text>
</comment>
<organism evidence="10 11">
    <name type="scientific">candidate division WWE3 bacterium</name>
    <dbReference type="NCBI Taxonomy" id="2053526"/>
    <lineage>
        <taxon>Bacteria</taxon>
        <taxon>Katanobacteria</taxon>
    </lineage>
</organism>
<dbReference type="Pfam" id="PF00231">
    <property type="entry name" value="ATP-synt"/>
    <property type="match status" value="1"/>
</dbReference>
<evidence type="ECO:0000256" key="3">
    <source>
        <dbReference type="ARBA" id="ARBA00007681"/>
    </source>
</evidence>
<gene>
    <name evidence="10" type="ORF">C4561_00660</name>
</gene>
<comment type="function">
    <text evidence="1">Produces ATP from ADP in the presence of a proton gradient across the membrane. The gamma chain is believed to be important in regulating ATPase activity and the flow of protons through the CF(0) complex.</text>
</comment>
<keyword evidence="7" id="KW-0472">Membrane</keyword>
<name>A0A3A4ZG37_UNCKA</name>
<comment type="similarity">
    <text evidence="3">Belongs to the ATPase gamma chain family.</text>
</comment>
<comment type="subcellular location">
    <subcellularLocation>
        <location evidence="2">Membrane</location>
        <topology evidence="2">Peripheral membrane protein</topology>
    </subcellularLocation>
</comment>
<evidence type="ECO:0000256" key="8">
    <source>
        <dbReference type="ARBA" id="ARBA00023196"/>
    </source>
</evidence>
<accession>A0A3A4ZG37</accession>
<evidence type="ECO:0000256" key="4">
    <source>
        <dbReference type="ARBA" id="ARBA00022448"/>
    </source>
</evidence>
<evidence type="ECO:0000256" key="6">
    <source>
        <dbReference type="ARBA" id="ARBA00023065"/>
    </source>
</evidence>
<dbReference type="PRINTS" id="PR00126">
    <property type="entry name" value="ATPASEGAMMA"/>
</dbReference>
<protein>
    <recommendedName>
        <fullName evidence="12">F0F1 ATP synthase subunit gamma</fullName>
    </recommendedName>
</protein>
<dbReference type="InterPro" id="IPR000131">
    <property type="entry name" value="ATP_synth_F1_gsu"/>
</dbReference>
<keyword evidence="5" id="KW-0375">Hydrogen ion transport</keyword>
<evidence type="ECO:0000256" key="7">
    <source>
        <dbReference type="ARBA" id="ARBA00023136"/>
    </source>
</evidence>
<evidence type="ECO:0000256" key="2">
    <source>
        <dbReference type="ARBA" id="ARBA00004170"/>
    </source>
</evidence>
<evidence type="ECO:0000256" key="5">
    <source>
        <dbReference type="ARBA" id="ARBA00022781"/>
    </source>
</evidence>
<dbReference type="SUPFAM" id="SSF52943">
    <property type="entry name" value="ATP synthase (F1-ATPase), gamma subunit"/>
    <property type="match status" value="1"/>
</dbReference>
<evidence type="ECO:0000256" key="9">
    <source>
        <dbReference type="ARBA" id="ARBA00023310"/>
    </source>
</evidence>
<sequence length="291" mass="33307">MQNKKELLDEIATLTSLKNIVESYEEIAALRMRKVKKSVLQNREFLTGLDDLYQRVMFTYKSYIEQKKTDKDKKTWLPLNTNGKTVSVLISSNTGLYGEIIRTSFDYFIDNIRNKSTDVVICGRIGKQLYDSLISTGNSLPEYQFFDLQDSGVNQNELKKILDFILNYSNVVVYHGLYVSVLSQQPTATFVTGKALEVQSADKANELKCIIEPSVLEVTEFFEKQILSSIFEQSVYEASLSKFASRMVSLDLANENISEQIKKVNFKKLKVKHNDDNLQQIERLSGISLWS</sequence>